<accession>A0ABW6NER7</accession>
<evidence type="ECO:0000313" key="1">
    <source>
        <dbReference type="EMBL" id="MFF0452776.1"/>
    </source>
</evidence>
<reference evidence="1 2" key="1">
    <citation type="submission" date="2024-10" db="EMBL/GenBank/DDBJ databases">
        <title>The Natural Products Discovery Center: Release of the First 8490 Sequenced Strains for Exploring Actinobacteria Biosynthetic Diversity.</title>
        <authorList>
            <person name="Kalkreuter E."/>
            <person name="Kautsar S.A."/>
            <person name="Yang D."/>
            <person name="Bader C.D."/>
            <person name="Teijaro C.N."/>
            <person name="Fluegel L."/>
            <person name="Davis C.M."/>
            <person name="Simpson J.R."/>
            <person name="Lauterbach L."/>
            <person name="Steele A.D."/>
            <person name="Gui C."/>
            <person name="Meng S."/>
            <person name="Li G."/>
            <person name="Viehrig K."/>
            <person name="Ye F."/>
            <person name="Su P."/>
            <person name="Kiefer A.F."/>
            <person name="Nichols A."/>
            <person name="Cepeda A.J."/>
            <person name="Yan W."/>
            <person name="Fan B."/>
            <person name="Jiang Y."/>
            <person name="Adhikari A."/>
            <person name="Zheng C.-J."/>
            <person name="Schuster L."/>
            <person name="Cowan T.M."/>
            <person name="Smanski M.J."/>
            <person name="Chevrette M.G."/>
            <person name="De Carvalho L.P.S."/>
            <person name="Shen B."/>
        </authorList>
    </citation>
    <scope>NUCLEOTIDE SEQUENCE [LARGE SCALE GENOMIC DNA]</scope>
    <source>
        <strain evidence="1 2">NPDC004550</strain>
    </source>
</reference>
<sequence length="42" mass="4398">MGGGLAGMATALRLAERGVDGRTRGRLLRLGRKLSQCGLSLE</sequence>
<evidence type="ECO:0000313" key="2">
    <source>
        <dbReference type="Proteomes" id="UP001601521"/>
    </source>
</evidence>
<dbReference type="EMBL" id="JBIALX010000002">
    <property type="protein sequence ID" value="MFF0452776.1"/>
    <property type="molecule type" value="Genomic_DNA"/>
</dbReference>
<dbReference type="RefSeq" id="WP_387249450.1">
    <property type="nucleotide sequence ID" value="NZ_JBIALX010000002.1"/>
</dbReference>
<proteinExistence type="predicted"/>
<keyword evidence="2" id="KW-1185">Reference proteome</keyword>
<gene>
    <name evidence="1" type="ORF">ACFYTH_05310</name>
</gene>
<comment type="caution">
    <text evidence="1">The sequence shown here is derived from an EMBL/GenBank/DDBJ whole genome shotgun (WGS) entry which is preliminary data.</text>
</comment>
<protein>
    <submittedName>
        <fullName evidence="1">Uncharacterized protein</fullName>
    </submittedName>
</protein>
<name>A0ABW6NER7_9NOCA</name>
<organism evidence="1 2">
    <name type="scientific">Nocardia africana</name>
    <dbReference type="NCBI Taxonomy" id="134964"/>
    <lineage>
        <taxon>Bacteria</taxon>
        <taxon>Bacillati</taxon>
        <taxon>Actinomycetota</taxon>
        <taxon>Actinomycetes</taxon>
        <taxon>Mycobacteriales</taxon>
        <taxon>Nocardiaceae</taxon>
        <taxon>Nocardia</taxon>
    </lineage>
</organism>
<dbReference type="Proteomes" id="UP001601521">
    <property type="component" value="Unassembled WGS sequence"/>
</dbReference>